<dbReference type="AlphaFoldDB" id="A0A0A8XNN9"/>
<reference evidence="1" key="2">
    <citation type="journal article" date="2015" name="Data Brief">
        <title>Shoot transcriptome of the giant reed, Arundo donax.</title>
        <authorList>
            <person name="Barrero R.A."/>
            <person name="Guerrero F.D."/>
            <person name="Moolhuijzen P."/>
            <person name="Goolsby J.A."/>
            <person name="Tidwell J."/>
            <person name="Bellgard S.E."/>
            <person name="Bellgard M.I."/>
        </authorList>
    </citation>
    <scope>NUCLEOTIDE SEQUENCE</scope>
    <source>
        <tissue evidence="1">Shoot tissue taken approximately 20 cm above the soil surface</tissue>
    </source>
</reference>
<dbReference type="EMBL" id="GBRH01282776">
    <property type="protein sequence ID" value="JAD15119.1"/>
    <property type="molecule type" value="Transcribed_RNA"/>
</dbReference>
<protein>
    <submittedName>
        <fullName evidence="1">Uncharacterized protein</fullName>
    </submittedName>
</protein>
<sequence length="23" mass="2760">MLRCRFNTLKTSRVDSQCDVQCR</sequence>
<organism evidence="1">
    <name type="scientific">Arundo donax</name>
    <name type="common">Giant reed</name>
    <name type="synonym">Donax arundinaceus</name>
    <dbReference type="NCBI Taxonomy" id="35708"/>
    <lineage>
        <taxon>Eukaryota</taxon>
        <taxon>Viridiplantae</taxon>
        <taxon>Streptophyta</taxon>
        <taxon>Embryophyta</taxon>
        <taxon>Tracheophyta</taxon>
        <taxon>Spermatophyta</taxon>
        <taxon>Magnoliopsida</taxon>
        <taxon>Liliopsida</taxon>
        <taxon>Poales</taxon>
        <taxon>Poaceae</taxon>
        <taxon>PACMAD clade</taxon>
        <taxon>Arundinoideae</taxon>
        <taxon>Arundineae</taxon>
        <taxon>Arundo</taxon>
    </lineage>
</organism>
<evidence type="ECO:0000313" key="1">
    <source>
        <dbReference type="EMBL" id="JAD15119.1"/>
    </source>
</evidence>
<name>A0A0A8XNN9_ARUDO</name>
<accession>A0A0A8XNN9</accession>
<proteinExistence type="predicted"/>
<reference evidence="1" key="1">
    <citation type="submission" date="2014-09" db="EMBL/GenBank/DDBJ databases">
        <authorList>
            <person name="Magalhaes I.L.F."/>
            <person name="Oliveira U."/>
            <person name="Santos F.R."/>
            <person name="Vidigal T.H.D.A."/>
            <person name="Brescovit A.D."/>
            <person name="Santos A.J."/>
        </authorList>
    </citation>
    <scope>NUCLEOTIDE SEQUENCE</scope>
    <source>
        <tissue evidence="1">Shoot tissue taken approximately 20 cm above the soil surface</tissue>
    </source>
</reference>